<name>A0ABQ7GDH4_DUNSA</name>
<proteinExistence type="predicted"/>
<accession>A0ABQ7GDH4</accession>
<evidence type="ECO:0000256" key="2">
    <source>
        <dbReference type="SAM" id="MobiDB-lite"/>
    </source>
</evidence>
<dbReference type="Proteomes" id="UP000815325">
    <property type="component" value="Unassembled WGS sequence"/>
</dbReference>
<comment type="caution">
    <text evidence="4">The sequence shown here is derived from an EMBL/GenBank/DDBJ whole genome shotgun (WGS) entry which is preliminary data.</text>
</comment>
<keyword evidence="5" id="KW-1185">Reference proteome</keyword>
<evidence type="ECO:0000313" key="5">
    <source>
        <dbReference type="Proteomes" id="UP000815325"/>
    </source>
</evidence>
<feature type="compositionally biased region" description="Polar residues" evidence="2">
    <location>
        <begin position="438"/>
        <end position="451"/>
    </location>
</feature>
<dbReference type="InterPro" id="IPR052602">
    <property type="entry name" value="Growth_transcription_reg"/>
</dbReference>
<keyword evidence="1" id="KW-0175">Coiled coil</keyword>
<dbReference type="PANTHER" id="PTHR46515">
    <property type="entry name" value="TATA ELEMENT MODULATORY FACTOR TMF1"/>
    <property type="match status" value="1"/>
</dbReference>
<feature type="coiled-coil region" evidence="1">
    <location>
        <begin position="127"/>
        <end position="276"/>
    </location>
</feature>
<feature type="compositionally biased region" description="Polar residues" evidence="2">
    <location>
        <begin position="466"/>
        <end position="480"/>
    </location>
</feature>
<feature type="domain" description="TATA element modulatory factor 1 TATA binding" evidence="3">
    <location>
        <begin position="559"/>
        <end position="653"/>
    </location>
</feature>
<evidence type="ECO:0000256" key="1">
    <source>
        <dbReference type="SAM" id="Coils"/>
    </source>
</evidence>
<dbReference type="PANTHER" id="PTHR46515:SF1">
    <property type="entry name" value="TATA ELEMENT MODULATORY FACTOR"/>
    <property type="match status" value="1"/>
</dbReference>
<evidence type="ECO:0000259" key="3">
    <source>
        <dbReference type="Pfam" id="PF12325"/>
    </source>
</evidence>
<feature type="coiled-coil region" evidence="1">
    <location>
        <begin position="560"/>
        <end position="625"/>
    </location>
</feature>
<dbReference type="Pfam" id="PF12325">
    <property type="entry name" value="TMF_TATA_bd"/>
    <property type="match status" value="1"/>
</dbReference>
<feature type="region of interest" description="Disordered" evidence="2">
    <location>
        <begin position="438"/>
        <end position="510"/>
    </location>
</feature>
<gene>
    <name evidence="4" type="ORF">DUNSADRAFT_11394</name>
</gene>
<dbReference type="InterPro" id="IPR022091">
    <property type="entry name" value="TMF_TATA-bd"/>
</dbReference>
<feature type="coiled-coil region" evidence="1">
    <location>
        <begin position="11"/>
        <end position="38"/>
    </location>
</feature>
<organism evidence="4 5">
    <name type="scientific">Dunaliella salina</name>
    <name type="common">Green alga</name>
    <name type="synonym">Protococcus salinus</name>
    <dbReference type="NCBI Taxonomy" id="3046"/>
    <lineage>
        <taxon>Eukaryota</taxon>
        <taxon>Viridiplantae</taxon>
        <taxon>Chlorophyta</taxon>
        <taxon>core chlorophytes</taxon>
        <taxon>Chlorophyceae</taxon>
        <taxon>CS clade</taxon>
        <taxon>Chlamydomonadales</taxon>
        <taxon>Dunaliellaceae</taxon>
        <taxon>Dunaliella</taxon>
    </lineage>
</organism>
<feature type="coiled-coil region" evidence="1">
    <location>
        <begin position="376"/>
        <end position="435"/>
    </location>
</feature>
<sequence>MQDSQALADKVKQVEGKLAALQAINQGLQKENDKLRRELARIDAPPTDAEEELEELREEFQTRLGAQDRLIAALQDEKAKLQASVAEYKRGGSASEAKVTELQQTIDGLKAEGITLSKRAGDLEASQRKLRSTLRDVEGERDRLQARVKALDAHLLESQESAEKAARTAAVQMEALEREAQSAQVQARQAIADAKRQVQDAMSRAESEAAKGGAQISAAAQEREASLVATIAELQGALGAAENEAANREDMLRRQAHRLEEHIRQLEGEKEELAASAGDASKPLLRQIQSMAASAAAAQEAADAAEASLLQRLRVAEGAAATAAAAERIAASRAAATEASVASAREAAAAAVAEVSELQGHLEREKRGARALAAERGAAEERLSATQARLERARSEAEAMKRDLTERLWDAEQRARNLQKEKSELLERVEACQSQGLTYASTPAPTNSSNARAGAASLQGEHLTAPGSSEQGNPKGQGSMQDGVGRWGPGSGEAVLEEQSEAETRDGLDSKHKDELDLLLQSFSESAAIVAAQQQAQRAKGGGIFGLWGNNKDPSHDVNIGKLQRTVELLQRRMLAAERARDTAAEQLCRAFQHADALQASMSSTEQLRQQLADMEKRCDVALEIIGERNERVEQIEEDLKDCRTIFHEQLEECVRQLGDARAELDRLKQQQQN</sequence>
<protein>
    <recommendedName>
        <fullName evidence="3">TATA element modulatory factor 1 TATA binding domain-containing protein</fullName>
    </recommendedName>
</protein>
<reference evidence="4" key="1">
    <citation type="submission" date="2017-08" db="EMBL/GenBank/DDBJ databases">
        <authorList>
            <person name="Polle J.E."/>
            <person name="Barry K."/>
            <person name="Cushman J."/>
            <person name="Schmutz J."/>
            <person name="Tran D."/>
            <person name="Hathwaick L.T."/>
            <person name="Yim W.C."/>
            <person name="Jenkins J."/>
            <person name="Mckie-Krisberg Z.M."/>
            <person name="Prochnik S."/>
            <person name="Lindquist E."/>
            <person name="Dockter R.B."/>
            <person name="Adam C."/>
            <person name="Molina H."/>
            <person name="Bunkerborg J."/>
            <person name="Jin E."/>
            <person name="Buchheim M."/>
            <person name="Magnuson J."/>
        </authorList>
    </citation>
    <scope>NUCLEOTIDE SEQUENCE</scope>
    <source>
        <strain evidence="4">CCAP 19/18</strain>
    </source>
</reference>
<dbReference type="EMBL" id="MU069858">
    <property type="protein sequence ID" value="KAF5832649.1"/>
    <property type="molecule type" value="Genomic_DNA"/>
</dbReference>
<evidence type="ECO:0000313" key="4">
    <source>
        <dbReference type="EMBL" id="KAF5832649.1"/>
    </source>
</evidence>